<dbReference type="CDD" id="cd14695">
    <property type="entry name" value="bZIP_HLF"/>
    <property type="match status" value="1"/>
</dbReference>
<dbReference type="Proteomes" id="UP000230750">
    <property type="component" value="Unassembled WGS sequence"/>
</dbReference>
<dbReference type="InterPro" id="IPR040223">
    <property type="entry name" value="PAR_bZIP"/>
</dbReference>
<keyword evidence="10" id="KW-1185">Reference proteome</keyword>
<evidence type="ECO:0000256" key="6">
    <source>
        <dbReference type="ARBA" id="ARBA00023242"/>
    </source>
</evidence>
<dbReference type="AlphaFoldDB" id="A0A2G8JB00"/>
<dbReference type="GO" id="GO:0005634">
    <property type="term" value="C:nucleus"/>
    <property type="evidence" value="ECO:0007669"/>
    <property type="project" value="UniProtKB-SubCell"/>
</dbReference>
<comment type="subcellular location">
    <subcellularLocation>
        <location evidence="1">Nucleus</location>
    </subcellularLocation>
</comment>
<evidence type="ECO:0000259" key="8">
    <source>
        <dbReference type="PROSITE" id="PS50217"/>
    </source>
</evidence>
<dbReference type="PROSITE" id="PS50217">
    <property type="entry name" value="BZIP"/>
    <property type="match status" value="1"/>
</dbReference>
<reference evidence="9 10" key="1">
    <citation type="journal article" date="2017" name="PLoS Biol.">
        <title>The sea cucumber genome provides insights into morphological evolution and visceral regeneration.</title>
        <authorList>
            <person name="Zhang X."/>
            <person name="Sun L."/>
            <person name="Yuan J."/>
            <person name="Sun Y."/>
            <person name="Gao Y."/>
            <person name="Zhang L."/>
            <person name="Li S."/>
            <person name="Dai H."/>
            <person name="Hamel J.F."/>
            <person name="Liu C."/>
            <person name="Yu Y."/>
            <person name="Liu S."/>
            <person name="Lin W."/>
            <person name="Guo K."/>
            <person name="Jin S."/>
            <person name="Xu P."/>
            <person name="Storey K.B."/>
            <person name="Huan P."/>
            <person name="Zhang T."/>
            <person name="Zhou Y."/>
            <person name="Zhang J."/>
            <person name="Lin C."/>
            <person name="Li X."/>
            <person name="Xing L."/>
            <person name="Huo D."/>
            <person name="Sun M."/>
            <person name="Wang L."/>
            <person name="Mercier A."/>
            <person name="Li F."/>
            <person name="Yang H."/>
            <person name="Xiang J."/>
        </authorList>
    </citation>
    <scope>NUCLEOTIDE SEQUENCE [LARGE SCALE GENOMIC DNA]</scope>
    <source>
        <strain evidence="9">Shaxun</strain>
        <tissue evidence="9">Muscle</tissue>
    </source>
</reference>
<keyword evidence="6" id="KW-0539">Nucleus</keyword>
<comment type="caution">
    <text evidence="9">The sequence shown here is derived from an EMBL/GenBank/DDBJ whole genome shotgun (WGS) entry which is preliminary data.</text>
</comment>
<evidence type="ECO:0000256" key="1">
    <source>
        <dbReference type="ARBA" id="ARBA00004123"/>
    </source>
</evidence>
<dbReference type="InterPro" id="IPR004827">
    <property type="entry name" value="bZIP"/>
</dbReference>
<dbReference type="EMBL" id="MRZV01002984">
    <property type="protein sequence ID" value="PIK32910.1"/>
    <property type="molecule type" value="Genomic_DNA"/>
</dbReference>
<dbReference type="PANTHER" id="PTHR11988">
    <property type="entry name" value="THYROTROPH EMBRYONIC FACTOR RELATED"/>
    <property type="match status" value="1"/>
</dbReference>
<dbReference type="SUPFAM" id="SSF57959">
    <property type="entry name" value="Leucine zipper domain"/>
    <property type="match status" value="1"/>
</dbReference>
<evidence type="ECO:0000313" key="9">
    <source>
        <dbReference type="EMBL" id="PIK32910.1"/>
    </source>
</evidence>
<dbReference type="PANTHER" id="PTHR11988:SF27">
    <property type="entry name" value="GH27708P"/>
    <property type="match status" value="1"/>
</dbReference>
<protein>
    <submittedName>
        <fullName evidence="9">Hlf</fullName>
    </submittedName>
</protein>
<keyword evidence="3" id="KW-0805">Transcription regulation</keyword>
<dbReference type="SMART" id="SM00338">
    <property type="entry name" value="BRLZ"/>
    <property type="match status" value="1"/>
</dbReference>
<evidence type="ECO:0000256" key="7">
    <source>
        <dbReference type="SAM" id="MobiDB-lite"/>
    </source>
</evidence>
<sequence>MPSSPVISPVMVDTQSTHSMDGGATPLGSPIAAFQEENPSVASPGTPPSPLSPVNVDVAFAVSSTDVALATAPGQNEFNPREKTFSEDDLKPQPMVKKSKKQYVPEELKDDKYWERRRKNNIAAKRSRDARRVKENQIVIRTSFLQKENSCLKSQVHDLKKENQSFKKLVETYEKKLLALNAL</sequence>
<name>A0A2G8JB00_STIJA</name>
<evidence type="ECO:0000256" key="3">
    <source>
        <dbReference type="ARBA" id="ARBA00023015"/>
    </source>
</evidence>
<dbReference type="Gene3D" id="1.20.5.170">
    <property type="match status" value="1"/>
</dbReference>
<dbReference type="STRING" id="307972.A0A2G8JB00"/>
<evidence type="ECO:0000256" key="4">
    <source>
        <dbReference type="ARBA" id="ARBA00023125"/>
    </source>
</evidence>
<gene>
    <name evidence="9" type="ORF">BSL78_30278</name>
</gene>
<evidence type="ECO:0000313" key="10">
    <source>
        <dbReference type="Proteomes" id="UP000230750"/>
    </source>
</evidence>
<evidence type="ECO:0000256" key="5">
    <source>
        <dbReference type="ARBA" id="ARBA00023163"/>
    </source>
</evidence>
<dbReference type="FunFam" id="1.20.5.170:FF:000007">
    <property type="entry name" value="hepatic leukemia factor isoform X2"/>
    <property type="match status" value="1"/>
</dbReference>
<organism evidence="9 10">
    <name type="scientific">Stichopus japonicus</name>
    <name type="common">Sea cucumber</name>
    <dbReference type="NCBI Taxonomy" id="307972"/>
    <lineage>
        <taxon>Eukaryota</taxon>
        <taxon>Metazoa</taxon>
        <taxon>Echinodermata</taxon>
        <taxon>Eleutherozoa</taxon>
        <taxon>Echinozoa</taxon>
        <taxon>Holothuroidea</taxon>
        <taxon>Aspidochirotacea</taxon>
        <taxon>Aspidochirotida</taxon>
        <taxon>Stichopodidae</taxon>
        <taxon>Apostichopus</taxon>
    </lineage>
</organism>
<keyword evidence="5" id="KW-0804">Transcription</keyword>
<dbReference type="GO" id="GO:0000978">
    <property type="term" value="F:RNA polymerase II cis-regulatory region sequence-specific DNA binding"/>
    <property type="evidence" value="ECO:0007669"/>
    <property type="project" value="TreeGrafter"/>
</dbReference>
<feature type="domain" description="BZIP" evidence="8">
    <location>
        <begin position="110"/>
        <end position="173"/>
    </location>
</feature>
<proteinExistence type="inferred from homology"/>
<dbReference type="InterPro" id="IPR046347">
    <property type="entry name" value="bZIP_sf"/>
</dbReference>
<dbReference type="Pfam" id="PF07716">
    <property type="entry name" value="bZIP_2"/>
    <property type="match status" value="1"/>
</dbReference>
<feature type="region of interest" description="Disordered" evidence="7">
    <location>
        <begin position="1"/>
        <end position="31"/>
    </location>
</feature>
<keyword evidence="4" id="KW-0238">DNA-binding</keyword>
<dbReference type="OrthoDB" id="6022300at2759"/>
<accession>A0A2G8JB00</accession>
<evidence type="ECO:0000256" key="2">
    <source>
        <dbReference type="ARBA" id="ARBA00009208"/>
    </source>
</evidence>
<comment type="similarity">
    <text evidence="2">Belongs to the bZIP family. PAR subfamily.</text>
</comment>
<dbReference type="GO" id="GO:0000981">
    <property type="term" value="F:DNA-binding transcription factor activity, RNA polymerase II-specific"/>
    <property type="evidence" value="ECO:0007669"/>
    <property type="project" value="TreeGrafter"/>
</dbReference>